<name>A0A0L6USC3_9BASI</name>
<feature type="compositionally biased region" description="Low complexity" evidence="1">
    <location>
        <begin position="208"/>
        <end position="217"/>
    </location>
</feature>
<dbReference type="Proteomes" id="UP000037035">
    <property type="component" value="Unassembled WGS sequence"/>
</dbReference>
<proteinExistence type="predicted"/>
<evidence type="ECO:0000313" key="3">
    <source>
        <dbReference type="Proteomes" id="UP000037035"/>
    </source>
</evidence>
<organism evidence="2 3">
    <name type="scientific">Puccinia sorghi</name>
    <dbReference type="NCBI Taxonomy" id="27349"/>
    <lineage>
        <taxon>Eukaryota</taxon>
        <taxon>Fungi</taxon>
        <taxon>Dikarya</taxon>
        <taxon>Basidiomycota</taxon>
        <taxon>Pucciniomycotina</taxon>
        <taxon>Pucciniomycetes</taxon>
        <taxon>Pucciniales</taxon>
        <taxon>Pucciniaceae</taxon>
        <taxon>Puccinia</taxon>
    </lineage>
</organism>
<feature type="compositionally biased region" description="Basic and acidic residues" evidence="1">
    <location>
        <begin position="237"/>
        <end position="246"/>
    </location>
</feature>
<dbReference type="EMBL" id="LAVV01009343">
    <property type="protein sequence ID" value="KNZ50750.1"/>
    <property type="molecule type" value="Genomic_DNA"/>
</dbReference>
<evidence type="ECO:0000256" key="1">
    <source>
        <dbReference type="SAM" id="MobiDB-lite"/>
    </source>
</evidence>
<protein>
    <submittedName>
        <fullName evidence="2">Uncharacterized protein</fullName>
    </submittedName>
</protein>
<dbReference type="OrthoDB" id="2507691at2759"/>
<reference evidence="2 3" key="1">
    <citation type="submission" date="2015-08" db="EMBL/GenBank/DDBJ databases">
        <title>Next Generation Sequencing and Analysis of the Genome of Puccinia sorghi L Schw, the Causal Agent of Maize Common Rust.</title>
        <authorList>
            <person name="Rochi L."/>
            <person name="Burguener G."/>
            <person name="Darino M."/>
            <person name="Turjanski A."/>
            <person name="Kreff E."/>
            <person name="Dieguez M.J."/>
            <person name="Sacco F."/>
        </authorList>
    </citation>
    <scope>NUCLEOTIDE SEQUENCE [LARGE SCALE GENOMIC DNA]</scope>
    <source>
        <strain evidence="2 3">RO10H11247</strain>
    </source>
</reference>
<keyword evidence="3" id="KW-1185">Reference proteome</keyword>
<dbReference type="VEuPathDB" id="FungiDB:VP01_4257g1"/>
<comment type="caution">
    <text evidence="2">The sequence shown here is derived from an EMBL/GenBank/DDBJ whole genome shotgun (WGS) entry which is preliminary data.</text>
</comment>
<evidence type="ECO:0000313" key="2">
    <source>
        <dbReference type="EMBL" id="KNZ50750.1"/>
    </source>
</evidence>
<feature type="compositionally biased region" description="Polar residues" evidence="1">
    <location>
        <begin position="249"/>
        <end position="269"/>
    </location>
</feature>
<gene>
    <name evidence="2" type="ORF">VP01_4257g1</name>
</gene>
<accession>A0A0L6USC3</accession>
<dbReference type="AlphaFoldDB" id="A0A0L6USC3"/>
<feature type="region of interest" description="Disordered" evidence="1">
    <location>
        <begin position="188"/>
        <end position="281"/>
    </location>
</feature>
<sequence length="575" mass="65439">MQLSNLRKWKEGPLLGRSSLSGCQGCNLPGYNTNAGSRASTGQRGALQPERGRHPTYAVHTVQESSACPCCFINSIILRDINSQNSSWTFCIMRHSFIYSVLHLSTFAFFTAATPPGWNQAQSKTCLPFDLNLLPAEEIPPESLSSSDVQIASSPAMEKLIAPSGFTSEELAVNNHVFPGLRGLPSADVDSASSHGCDHRGYPLAQQSSSNRFSSTSAGKRKTSDSSSGSTSKRYKKGDTSDRYEPHNVINQHFSLETSVSDVSPTSSKPGYVLPTEKNPTTDEIGELQKEEVAVRTGLETNKETGMLFNVYDWNFLREFPESEMADDHQHQFLRYLNQCKGASDVESFFFIQKDQAKHFLTTFASRKRHWKFKYPSGMKRGVRLGMLFETLLSLSEKKINLEGYPFFKNEIIDGMRQRLITNYKTTQNPSSTPGEETLLRFVRDITKVTQLLIVAQLSLFKEHKQEVLTVGDVEKHLEFLQEFWLQLDEGTLDMQQRDWAQKVHCLFRFHPHQNTVYTRSFTKNEKKYHFCWYLVNYWRERTGRTLGGYSGKRKFPTSLQELVNKIILYSNYHP</sequence>